<keyword evidence="2" id="KW-1185">Reference proteome</keyword>
<dbReference type="WBParaSite" id="TASK_0000925001-mRNA-1">
    <property type="protein sequence ID" value="TASK_0000925001-mRNA-1"/>
    <property type="gene ID" value="TASK_0000925001"/>
</dbReference>
<dbReference type="EMBL" id="UYRS01019058">
    <property type="protein sequence ID" value="VDK42502.1"/>
    <property type="molecule type" value="Genomic_DNA"/>
</dbReference>
<gene>
    <name evidence="1" type="ORF">TASK_LOCUS9251</name>
</gene>
<sequence>MTPRRLENLAVYRKQQVIRILGENIEGRYMDNTASGPPSLPPPQPKPLFQRSPVFASSNPAYNNSICDKDLRMGEGERLDIQTTGSKPASISGILRRRWRQQHNLRERDRRREESILYEMIRTCLSEEHIRLHLPGVNKAPENLSYHQILRISLEMLKNEEGEMDLFNHHKMVVQTLEQECLKRGIPLPEDRPLVIPPMEKHRRYAKIVIEALRMDR</sequence>
<dbReference type="Proteomes" id="UP000282613">
    <property type="component" value="Unassembled WGS sequence"/>
</dbReference>
<evidence type="ECO:0000313" key="1">
    <source>
        <dbReference type="EMBL" id="VDK42502.1"/>
    </source>
</evidence>
<name>A0A0R3WEJ8_TAEAS</name>
<organism evidence="3">
    <name type="scientific">Taenia asiatica</name>
    <name type="common">Asian tapeworm</name>
    <dbReference type="NCBI Taxonomy" id="60517"/>
    <lineage>
        <taxon>Eukaryota</taxon>
        <taxon>Metazoa</taxon>
        <taxon>Spiralia</taxon>
        <taxon>Lophotrochozoa</taxon>
        <taxon>Platyhelminthes</taxon>
        <taxon>Cestoda</taxon>
        <taxon>Eucestoda</taxon>
        <taxon>Cyclophyllidea</taxon>
        <taxon>Taeniidae</taxon>
        <taxon>Taenia</taxon>
    </lineage>
</organism>
<dbReference type="OrthoDB" id="6249159at2759"/>
<protein>
    <submittedName>
        <fullName evidence="3">BHLH domain-containing protein</fullName>
    </submittedName>
</protein>
<dbReference type="AlphaFoldDB" id="A0A0R3WEJ8"/>
<evidence type="ECO:0000313" key="2">
    <source>
        <dbReference type="Proteomes" id="UP000282613"/>
    </source>
</evidence>
<reference evidence="1 2" key="2">
    <citation type="submission" date="2018-11" db="EMBL/GenBank/DDBJ databases">
        <authorList>
            <consortium name="Pathogen Informatics"/>
        </authorList>
    </citation>
    <scope>NUCLEOTIDE SEQUENCE [LARGE SCALE GENOMIC DNA]</scope>
</reference>
<reference evidence="3" key="1">
    <citation type="submission" date="2017-02" db="UniProtKB">
        <authorList>
            <consortium name="WormBaseParasite"/>
        </authorList>
    </citation>
    <scope>IDENTIFICATION</scope>
</reference>
<proteinExistence type="predicted"/>
<evidence type="ECO:0000313" key="3">
    <source>
        <dbReference type="WBParaSite" id="TASK_0000925001-mRNA-1"/>
    </source>
</evidence>
<accession>A0A0R3WEJ8</accession>